<organism evidence="3 4">
    <name type="scientific">Phialophora macrospora</name>
    <dbReference type="NCBI Taxonomy" id="1851006"/>
    <lineage>
        <taxon>Eukaryota</taxon>
        <taxon>Fungi</taxon>
        <taxon>Dikarya</taxon>
        <taxon>Ascomycota</taxon>
        <taxon>Pezizomycotina</taxon>
        <taxon>Eurotiomycetes</taxon>
        <taxon>Chaetothyriomycetidae</taxon>
        <taxon>Chaetothyriales</taxon>
        <taxon>Herpotrichiellaceae</taxon>
        <taxon>Phialophora</taxon>
    </lineage>
</organism>
<gene>
    <name evidence="3" type="ORF">PV04_08597</name>
</gene>
<accession>A0A0D2CES9</accession>
<feature type="compositionally biased region" description="Basic and acidic residues" evidence="1">
    <location>
        <begin position="290"/>
        <end position="336"/>
    </location>
</feature>
<dbReference type="Pfam" id="PF00789">
    <property type="entry name" value="UBX"/>
    <property type="match status" value="1"/>
</dbReference>
<feature type="compositionally biased region" description="Polar residues" evidence="1">
    <location>
        <begin position="260"/>
        <end position="272"/>
    </location>
</feature>
<dbReference type="PROSITE" id="PS50033">
    <property type="entry name" value="UBX"/>
    <property type="match status" value="1"/>
</dbReference>
<dbReference type="InterPro" id="IPR001012">
    <property type="entry name" value="UBX_dom"/>
</dbReference>
<feature type="compositionally biased region" description="Basic and acidic residues" evidence="1">
    <location>
        <begin position="527"/>
        <end position="540"/>
    </location>
</feature>
<feature type="compositionally biased region" description="Low complexity" evidence="1">
    <location>
        <begin position="221"/>
        <end position="230"/>
    </location>
</feature>
<evidence type="ECO:0000259" key="2">
    <source>
        <dbReference type="PROSITE" id="PS50033"/>
    </source>
</evidence>
<dbReference type="GO" id="GO:0005783">
    <property type="term" value="C:endoplasmic reticulum"/>
    <property type="evidence" value="ECO:0007669"/>
    <property type="project" value="TreeGrafter"/>
</dbReference>
<protein>
    <recommendedName>
        <fullName evidence="2">UBX domain-containing protein</fullName>
    </recommendedName>
</protein>
<feature type="compositionally biased region" description="Polar residues" evidence="1">
    <location>
        <begin position="338"/>
        <end position="352"/>
    </location>
</feature>
<proteinExistence type="predicted"/>
<feature type="region of interest" description="Disordered" evidence="1">
    <location>
        <begin position="500"/>
        <end position="561"/>
    </location>
</feature>
<dbReference type="CDD" id="cd01767">
    <property type="entry name" value="UBX"/>
    <property type="match status" value="1"/>
</dbReference>
<reference evidence="3 4" key="1">
    <citation type="submission" date="2015-01" db="EMBL/GenBank/DDBJ databases">
        <title>The Genome Sequence of Capronia semiimmersa CBS27337.</title>
        <authorList>
            <consortium name="The Broad Institute Genomics Platform"/>
            <person name="Cuomo C."/>
            <person name="de Hoog S."/>
            <person name="Gorbushina A."/>
            <person name="Stielow B."/>
            <person name="Teixiera M."/>
            <person name="Abouelleil A."/>
            <person name="Chapman S.B."/>
            <person name="Priest M."/>
            <person name="Young S.K."/>
            <person name="Wortman J."/>
            <person name="Nusbaum C."/>
            <person name="Birren B."/>
        </authorList>
    </citation>
    <scope>NUCLEOTIDE SEQUENCE [LARGE SCALE GENOMIC DNA]</scope>
    <source>
        <strain evidence="3 4">CBS 27337</strain>
    </source>
</reference>
<dbReference type="Proteomes" id="UP000054266">
    <property type="component" value="Unassembled WGS sequence"/>
</dbReference>
<name>A0A0D2CES9_9EURO</name>
<evidence type="ECO:0000256" key="1">
    <source>
        <dbReference type="SAM" id="MobiDB-lite"/>
    </source>
</evidence>
<dbReference type="HOGENOM" id="CLU_035996_0_0_1"/>
<dbReference type="SMART" id="SM00166">
    <property type="entry name" value="UBX"/>
    <property type="match status" value="1"/>
</dbReference>
<dbReference type="InterPro" id="IPR029071">
    <property type="entry name" value="Ubiquitin-like_domsf"/>
</dbReference>
<dbReference type="Gene3D" id="3.10.20.90">
    <property type="entry name" value="Phosphatidylinositol 3-kinase Catalytic Subunit, Chain A, domain 1"/>
    <property type="match status" value="1"/>
</dbReference>
<feature type="compositionally biased region" description="Basic and acidic residues" evidence="1">
    <location>
        <begin position="551"/>
        <end position="561"/>
    </location>
</feature>
<feature type="domain" description="UBX" evidence="2">
    <location>
        <begin position="360"/>
        <end position="441"/>
    </location>
</feature>
<dbReference type="EMBL" id="KN846961">
    <property type="protein sequence ID" value="KIW63611.1"/>
    <property type="molecule type" value="Genomic_DNA"/>
</dbReference>
<feature type="region of interest" description="Disordered" evidence="1">
    <location>
        <begin position="221"/>
        <end position="356"/>
    </location>
</feature>
<dbReference type="Pfam" id="PF23187">
    <property type="entry name" value="UBX7_N"/>
    <property type="match status" value="1"/>
</dbReference>
<dbReference type="PANTHER" id="PTHR46424">
    <property type="entry name" value="UBX DOMAIN-CONTAINING PROTEIN 4"/>
    <property type="match status" value="1"/>
</dbReference>
<evidence type="ECO:0000313" key="4">
    <source>
        <dbReference type="Proteomes" id="UP000054266"/>
    </source>
</evidence>
<dbReference type="PANTHER" id="PTHR46424:SF1">
    <property type="entry name" value="UBX DOMAIN-CONTAINING PROTEIN 4"/>
    <property type="match status" value="1"/>
</dbReference>
<dbReference type="GO" id="GO:0036503">
    <property type="term" value="P:ERAD pathway"/>
    <property type="evidence" value="ECO:0007669"/>
    <property type="project" value="TreeGrafter"/>
</dbReference>
<dbReference type="STRING" id="5601.A0A0D2CES9"/>
<dbReference type="SUPFAM" id="SSF54236">
    <property type="entry name" value="Ubiquitin-like"/>
    <property type="match status" value="1"/>
</dbReference>
<evidence type="ECO:0000313" key="3">
    <source>
        <dbReference type="EMBL" id="KIW63611.1"/>
    </source>
</evidence>
<keyword evidence="4" id="KW-1185">Reference proteome</keyword>
<sequence>MFHEGDLHSGIGLALQQSKAVLCFVHDDTETSAQWEAVLRDEAISHTIATQAVALRLHAASPEAGFITPICPINSAPAIIVIKDAQVQTNLQGAEVSVEELKSRLTATFDTQHDRHVQEASESSSTEASGVALEYLHLQPQPGQMRLPNNAYDALRNYTQELLDEGKPRSDIFEIQLSLLSNIPIFEEEVSHLRKAGAKRELSEYARSRLLRLPAVGLKISAQSRPAPTSSSPPPQRPTAPSNPAVADLAGERVYPTPNRPVSTPQAQSHTPRQPAPAPSQSPPISEPDENQKAQRQEYIRMQREREQAARAERERIKAQIKADREERRRVDELRKQGYQSSDTDPGSTSKYVRTGPRAVGNADVRVQVRTFDGSTLRTTFPASSSITDRLRPWIDEATNTNIPYNLKLILTPLPNRTIEAGEEDTSLTDLGIVGSCTFVMVPVRGYVESYSTGAGGLMGQNGLLGGVGGMVSGGYNLVSGTAGWALGGVKSLLGYGGQQAGTTGASSSTPSAEEGAGGAKSVRIRTLADQRAEEAKKDQQFYNGNQLNFEPKKDDDGKKD</sequence>
<feature type="compositionally biased region" description="Low complexity" evidence="1">
    <location>
        <begin position="501"/>
        <end position="515"/>
    </location>
</feature>
<feature type="compositionally biased region" description="Pro residues" evidence="1">
    <location>
        <begin position="274"/>
        <end position="286"/>
    </location>
</feature>
<dbReference type="AlphaFoldDB" id="A0A0D2CES9"/>